<evidence type="ECO:0000313" key="4">
    <source>
        <dbReference type="Proteomes" id="UP000018766"/>
    </source>
</evidence>
<comment type="caution">
    <text evidence="3">The sequence shown here is derived from an EMBL/GenBank/DDBJ whole genome shotgun (WGS) entry which is preliminary data.</text>
</comment>
<feature type="coiled-coil region" evidence="1">
    <location>
        <begin position="51"/>
        <end position="88"/>
    </location>
</feature>
<feature type="coiled-coil region" evidence="1">
    <location>
        <begin position="119"/>
        <end position="181"/>
    </location>
</feature>
<feature type="compositionally biased region" description="Basic residues" evidence="2">
    <location>
        <begin position="287"/>
        <end position="296"/>
    </location>
</feature>
<feature type="coiled-coil region" evidence="1">
    <location>
        <begin position="244"/>
        <end position="274"/>
    </location>
</feature>
<gene>
    <name evidence="3" type="ORF">V757_09880</name>
</gene>
<feature type="region of interest" description="Disordered" evidence="2">
    <location>
        <begin position="276"/>
        <end position="296"/>
    </location>
</feature>
<dbReference type="AlphaFoldDB" id="V8FYM4"/>
<keyword evidence="4" id="KW-1185">Reference proteome</keyword>
<dbReference type="PATRIC" id="fig|1414851.3.peg.2058"/>
<evidence type="ECO:0008006" key="5">
    <source>
        <dbReference type="Google" id="ProtNLM"/>
    </source>
</evidence>
<proteinExistence type="predicted"/>
<evidence type="ECO:0000313" key="3">
    <source>
        <dbReference type="EMBL" id="ETD68813.1"/>
    </source>
</evidence>
<dbReference type="OrthoDB" id="9795626at2"/>
<evidence type="ECO:0000256" key="1">
    <source>
        <dbReference type="SAM" id="Coils"/>
    </source>
</evidence>
<dbReference type="EMBL" id="AYSV01000101">
    <property type="protein sequence ID" value="ETD68813.1"/>
    <property type="molecule type" value="Genomic_DNA"/>
</dbReference>
<dbReference type="RefSeq" id="WP_023952202.1">
    <property type="nucleotide sequence ID" value="NZ_AYSV01000101.1"/>
</dbReference>
<reference evidence="3 4" key="1">
    <citation type="submission" date="2013-11" db="EMBL/GenBank/DDBJ databases">
        <title>Genomic analysis of Pelistega sp. HM-7.</title>
        <authorList>
            <person name="Kumbhare S.V."/>
            <person name="Shetty S.A."/>
            <person name="Sharma O."/>
            <person name="Dhotre D.P."/>
        </authorList>
    </citation>
    <scope>NUCLEOTIDE SEQUENCE [LARGE SCALE GENOMIC DNA]</scope>
    <source>
        <strain evidence="3 4">HM-7</strain>
    </source>
</reference>
<accession>V8FYM4</accession>
<evidence type="ECO:0000256" key="2">
    <source>
        <dbReference type="SAM" id="MobiDB-lite"/>
    </source>
</evidence>
<sequence>MLPELTTSQQQQNDIVNQHQKAVNDFTTLINEAQKTFKAVRVVDIQLQEKLTQLEHNQKELDSIINKIEQEEHKLTQAIEKAQQQQISFDNLSSYLQGNTHLAPLNEQIPVIELRSAQLKKHQQQQQKTLIELEIAKKELSVLENDFDQAQQNNSTQEKLVNQLTEQVNHLQDALAALLNGQSLDYYQRELNHAKDKQRLIKNIYDVADLRQQLIPNEPCLVCGSIHHPFVQELPDSHQYDTEIATLEATINTITEQQEKIRQTQADRQQAITEQNNTHNQVETKKNSCRKIKKPL</sequence>
<keyword evidence="1" id="KW-0175">Coiled coil</keyword>
<organism evidence="3 4">
    <name type="scientific">Pelistega indica</name>
    <dbReference type="NCBI Taxonomy" id="1414851"/>
    <lineage>
        <taxon>Bacteria</taxon>
        <taxon>Pseudomonadati</taxon>
        <taxon>Pseudomonadota</taxon>
        <taxon>Betaproteobacteria</taxon>
        <taxon>Burkholderiales</taxon>
        <taxon>Alcaligenaceae</taxon>
        <taxon>Pelistega</taxon>
    </lineage>
</organism>
<name>V8FYM4_9BURK</name>
<dbReference type="Proteomes" id="UP000018766">
    <property type="component" value="Unassembled WGS sequence"/>
</dbReference>
<protein>
    <recommendedName>
        <fullName evidence="5">Exonuclease SbcC</fullName>
    </recommendedName>
</protein>